<proteinExistence type="predicted"/>
<organism evidence="2 3">
    <name type="scientific">Plectonema cf. radiosum LEGE 06105</name>
    <dbReference type="NCBI Taxonomy" id="945769"/>
    <lineage>
        <taxon>Bacteria</taxon>
        <taxon>Bacillati</taxon>
        <taxon>Cyanobacteriota</taxon>
        <taxon>Cyanophyceae</taxon>
        <taxon>Oscillatoriophycideae</taxon>
        <taxon>Oscillatoriales</taxon>
        <taxon>Microcoleaceae</taxon>
        <taxon>Plectonema</taxon>
    </lineage>
</organism>
<accession>A0A8J7F5J7</accession>
<evidence type="ECO:0008006" key="4">
    <source>
        <dbReference type="Google" id="ProtNLM"/>
    </source>
</evidence>
<dbReference type="RefSeq" id="WP_193925926.1">
    <property type="nucleotide sequence ID" value="NZ_JADEWL010000235.1"/>
</dbReference>
<gene>
    <name evidence="2" type="ORF">IQ247_30825</name>
</gene>
<reference evidence="2" key="1">
    <citation type="submission" date="2020-10" db="EMBL/GenBank/DDBJ databases">
        <authorList>
            <person name="Castelo-Branco R."/>
            <person name="Eusebio N."/>
            <person name="Adriana R."/>
            <person name="Vieira A."/>
            <person name="Brugerolle De Fraissinette N."/>
            <person name="Rezende De Castro R."/>
            <person name="Schneider M.P."/>
            <person name="Vasconcelos V."/>
            <person name="Leao P.N."/>
        </authorList>
    </citation>
    <scope>NUCLEOTIDE SEQUENCE</scope>
    <source>
        <strain evidence="2">LEGE 06105</strain>
    </source>
</reference>
<feature type="chain" id="PRO_5035180643" description="Toxin co-regulated pilus biosynthesis protein Q C-terminal domain-containing protein" evidence="1">
    <location>
        <begin position="26"/>
        <end position="171"/>
    </location>
</feature>
<evidence type="ECO:0000313" key="3">
    <source>
        <dbReference type="Proteomes" id="UP000620559"/>
    </source>
</evidence>
<evidence type="ECO:0000256" key="1">
    <source>
        <dbReference type="SAM" id="SignalP"/>
    </source>
</evidence>
<protein>
    <recommendedName>
        <fullName evidence="4">Toxin co-regulated pilus biosynthesis protein Q C-terminal domain-containing protein</fullName>
    </recommendedName>
</protein>
<sequence>MRQISLLLSIVVSTFSLLPAQFAQARDSRIPAPSQAPLELDLLTNPTDNIITADTIYQKQLTVPSLWWAQEQSENKLLDNWIAYPKINSQPGRVDLIVNDEVWNILDYLERYNFVNHLGSVARDYGYNIRVFSYEKEPLATYTCNLNLTKPLCKIDMNAASLLMNPSISQY</sequence>
<feature type="signal peptide" evidence="1">
    <location>
        <begin position="1"/>
        <end position="25"/>
    </location>
</feature>
<evidence type="ECO:0000313" key="2">
    <source>
        <dbReference type="EMBL" id="MBE9216996.1"/>
    </source>
</evidence>
<keyword evidence="1" id="KW-0732">Signal</keyword>
<comment type="caution">
    <text evidence="2">The sequence shown here is derived from an EMBL/GenBank/DDBJ whole genome shotgun (WGS) entry which is preliminary data.</text>
</comment>
<name>A0A8J7F5J7_9CYAN</name>
<dbReference type="EMBL" id="JADEWL010000235">
    <property type="protein sequence ID" value="MBE9216996.1"/>
    <property type="molecule type" value="Genomic_DNA"/>
</dbReference>
<dbReference type="AlphaFoldDB" id="A0A8J7F5J7"/>
<dbReference type="Proteomes" id="UP000620559">
    <property type="component" value="Unassembled WGS sequence"/>
</dbReference>
<keyword evidence="3" id="KW-1185">Reference proteome</keyword>